<gene>
    <name evidence="2" type="primary">Gab4</name>
</gene>
<keyword evidence="1" id="KW-1185">Reference proteome</keyword>
<dbReference type="Proteomes" id="UP001732720">
    <property type="component" value="Unplaced"/>
</dbReference>
<evidence type="ECO:0000313" key="2">
    <source>
        <dbReference type="RefSeq" id="XP_073920599.1"/>
    </source>
</evidence>
<dbReference type="RefSeq" id="XP_073920599.1">
    <property type="nucleotide sequence ID" value="XM_074064498.1"/>
</dbReference>
<proteinExistence type="predicted"/>
<evidence type="ECO:0000313" key="1">
    <source>
        <dbReference type="Proteomes" id="UP001732720"/>
    </source>
</evidence>
<protein>
    <submittedName>
        <fullName evidence="2">GRB2-associated-binding protein 4</fullName>
    </submittedName>
</protein>
<accession>A0AC58LTW3</accession>
<sequence length="552" mass="61628">MDGSDVMCSGWLRKSPPEKKLRFCVSADTGKRGPQLGAPGEAGTAWRKRWFILRRGQTCDDPDVLEYYKNDQSKKPLRSINLSLCERMDAGVTLHNMRLPAGFVFDIQTTERTFYLVAETKEDMNNWVQSICQICGFRQDMGSTAFECKHDTVVCTQWQLSSEKGLMVSVEGAEKTNPAYHSYLGVKGKQLQSVGKAPVLKSTVCSEAQLPPPYWPRRKQGENESPSLDEACRVRPLEVGTLEKLVNHLVPSMQSADPFFVPAFLCAYRRFATTQQVLELLFRRYGFFHPDCEEDEQVKKAICSILRTWLDKYPEDFCQSMDLACLNQLMAYVLLNMPFTELAVPVDLLLTQLEDRKSSEVEPKSQEALGGYLRVKPVPQDLHSKAILEQPPCRSASATSEPLNPSYSQDCRPRVKPRIRSTDPQDSKGQRQKATSPAAKRDFGPAPRRDPSDVNYAVLDFPPSSPSHGRKPSSSSLSSSERAEYAVVDWVKTRGLQRTIEEWTAVRQSQALTRAPSHDEARIQGEPFNCPLCLDLGGSGSGSSSGTLAKGA</sequence>
<name>A0AC58LTW3_CASCN</name>
<reference evidence="2" key="1">
    <citation type="submission" date="2025-08" db="UniProtKB">
        <authorList>
            <consortium name="RefSeq"/>
        </authorList>
    </citation>
    <scope>IDENTIFICATION</scope>
</reference>
<organism evidence="1 2">
    <name type="scientific">Castor canadensis</name>
    <name type="common">American beaver</name>
    <dbReference type="NCBI Taxonomy" id="51338"/>
    <lineage>
        <taxon>Eukaryota</taxon>
        <taxon>Metazoa</taxon>
        <taxon>Chordata</taxon>
        <taxon>Craniata</taxon>
        <taxon>Vertebrata</taxon>
        <taxon>Euteleostomi</taxon>
        <taxon>Mammalia</taxon>
        <taxon>Eutheria</taxon>
        <taxon>Euarchontoglires</taxon>
        <taxon>Glires</taxon>
        <taxon>Rodentia</taxon>
        <taxon>Castorimorpha</taxon>
        <taxon>Castoridae</taxon>
        <taxon>Castor</taxon>
    </lineage>
</organism>